<accession>A0A2W7CES0</accession>
<protein>
    <recommendedName>
        <fullName evidence="1">UspA domain-containing protein</fullName>
    </recommendedName>
</protein>
<dbReference type="InterPro" id="IPR006016">
    <property type="entry name" value="UspA"/>
</dbReference>
<evidence type="ECO:0000313" key="2">
    <source>
        <dbReference type="EMBL" id="PZV40038.1"/>
    </source>
</evidence>
<dbReference type="Gene3D" id="3.40.50.620">
    <property type="entry name" value="HUPs"/>
    <property type="match status" value="1"/>
</dbReference>
<evidence type="ECO:0000313" key="3">
    <source>
        <dbReference type="Proteomes" id="UP000248616"/>
    </source>
</evidence>
<dbReference type="Pfam" id="PF00582">
    <property type="entry name" value="Usp"/>
    <property type="match status" value="1"/>
</dbReference>
<dbReference type="AlphaFoldDB" id="A0A2W7CES0"/>
<name>A0A2W7CES0_9HYPH</name>
<dbReference type="SUPFAM" id="SSF52402">
    <property type="entry name" value="Adenine nucleotide alpha hydrolases-like"/>
    <property type="match status" value="1"/>
</dbReference>
<proteinExistence type="predicted"/>
<reference evidence="3" key="1">
    <citation type="submission" date="2017-03" db="EMBL/GenBank/DDBJ databases">
        <authorList>
            <person name="Safronova V.I."/>
            <person name="Sazanova A.L."/>
            <person name="Chirak E.R."/>
        </authorList>
    </citation>
    <scope>NUCLEOTIDE SEQUENCE [LARGE SCALE GENOMIC DNA]</scope>
    <source>
        <strain evidence="3">Ach-343</strain>
    </source>
</reference>
<dbReference type="EMBL" id="MZXV01000013">
    <property type="protein sequence ID" value="PZV40038.1"/>
    <property type="molecule type" value="Genomic_DNA"/>
</dbReference>
<feature type="domain" description="UspA" evidence="1">
    <location>
        <begin position="53"/>
        <end position="110"/>
    </location>
</feature>
<keyword evidence="3" id="KW-1185">Reference proteome</keyword>
<sequence>MCCPERLHAVSPCRTRWICGNVLLIRVPLKVAGTLDDDLPKGNPADTKVCGRLALIGNVRAVVVHIEDKKPSEAILELSQAEGCDLIVMASHGRRGLGRLLLGSQTAEVLS</sequence>
<dbReference type="InterPro" id="IPR014729">
    <property type="entry name" value="Rossmann-like_a/b/a_fold"/>
</dbReference>
<gene>
    <name evidence="2" type="ORF">B5V02_06015</name>
</gene>
<dbReference type="Proteomes" id="UP000248616">
    <property type="component" value="Unassembled WGS sequence"/>
</dbReference>
<comment type="caution">
    <text evidence="2">The sequence shown here is derived from an EMBL/GenBank/DDBJ whole genome shotgun (WGS) entry which is preliminary data.</text>
</comment>
<organism evidence="2 3">
    <name type="scientific">Mesorhizobium kowhaii</name>
    <dbReference type="NCBI Taxonomy" id="1300272"/>
    <lineage>
        <taxon>Bacteria</taxon>
        <taxon>Pseudomonadati</taxon>
        <taxon>Pseudomonadota</taxon>
        <taxon>Alphaproteobacteria</taxon>
        <taxon>Hyphomicrobiales</taxon>
        <taxon>Phyllobacteriaceae</taxon>
        <taxon>Mesorhizobium</taxon>
    </lineage>
</organism>
<evidence type="ECO:0000259" key="1">
    <source>
        <dbReference type="Pfam" id="PF00582"/>
    </source>
</evidence>